<dbReference type="PANTHER" id="PTHR12857:SF0">
    <property type="entry name" value="CXXC MOTIF CONTAINING ZINC BINDING PROTEIN"/>
    <property type="match status" value="1"/>
</dbReference>
<evidence type="ECO:0000313" key="5">
    <source>
        <dbReference type="Proteomes" id="UP001432322"/>
    </source>
</evidence>
<organism evidence="4 5">
    <name type="scientific">Pristionchus fissidentatus</name>
    <dbReference type="NCBI Taxonomy" id="1538716"/>
    <lineage>
        <taxon>Eukaryota</taxon>
        <taxon>Metazoa</taxon>
        <taxon>Ecdysozoa</taxon>
        <taxon>Nematoda</taxon>
        <taxon>Chromadorea</taxon>
        <taxon>Rhabditida</taxon>
        <taxon>Rhabditina</taxon>
        <taxon>Diplogasteromorpha</taxon>
        <taxon>Diplogasteroidea</taxon>
        <taxon>Neodiplogasteridae</taxon>
        <taxon>Pristionchus</taxon>
    </lineage>
</organism>
<keyword evidence="3" id="KW-0862">Zinc</keyword>
<dbReference type="GO" id="GO:0008270">
    <property type="term" value="F:zinc ion binding"/>
    <property type="evidence" value="ECO:0007669"/>
    <property type="project" value="TreeGrafter"/>
</dbReference>
<gene>
    <name evidence="4" type="ORF">PFISCL1PPCAC_1986</name>
</gene>
<dbReference type="Proteomes" id="UP001432322">
    <property type="component" value="Unassembled WGS sequence"/>
</dbReference>
<evidence type="ECO:0000256" key="3">
    <source>
        <dbReference type="ARBA" id="ARBA00022833"/>
    </source>
</evidence>
<reference evidence="4" key="1">
    <citation type="submission" date="2023-10" db="EMBL/GenBank/DDBJ databases">
        <title>Genome assembly of Pristionchus species.</title>
        <authorList>
            <person name="Yoshida K."/>
            <person name="Sommer R.J."/>
        </authorList>
    </citation>
    <scope>NUCLEOTIDE SEQUENCE</scope>
    <source>
        <strain evidence="4">RS5133</strain>
    </source>
</reference>
<feature type="non-terminal residue" evidence="4">
    <location>
        <position position="1"/>
    </location>
</feature>
<sequence length="180" mass="20961">EGLLSSPLQSTHIASMPTLSLDVKFNLVNITDLQPMDHENFRWHFKVKCTNCGEEKETWHYIIINEEMDVPGSRGSSHLVEKCKLCQRVNTLTIIEDSMKSYSIDKNEEFQSILQMDCRGIEPYDFDPRNSWKGVGPESNSPFDDIDLIEKEWSEYDEKIQEAVEINSFECRFSHVHNKK</sequence>
<protein>
    <recommendedName>
        <fullName evidence="6">CXXC motif containing zinc binding protein</fullName>
    </recommendedName>
</protein>
<dbReference type="PANTHER" id="PTHR12857">
    <property type="entry name" value="CXXC MOTIF CONTAINING ZINC BINDING PROTEIN"/>
    <property type="match status" value="1"/>
</dbReference>
<dbReference type="Pfam" id="PF05907">
    <property type="entry name" value="CXXC_Zn-b_euk"/>
    <property type="match status" value="1"/>
</dbReference>
<accession>A0AAV5UY74</accession>
<evidence type="ECO:0000256" key="2">
    <source>
        <dbReference type="ARBA" id="ARBA00022723"/>
    </source>
</evidence>
<proteinExistence type="inferred from homology"/>
<dbReference type="SUPFAM" id="SSF141678">
    <property type="entry name" value="MAL13P1.257-like"/>
    <property type="match status" value="1"/>
</dbReference>
<comment type="similarity">
    <text evidence="1">Belongs to the UPF0587 family.</text>
</comment>
<name>A0AAV5UY74_9BILA</name>
<keyword evidence="5" id="KW-1185">Reference proteome</keyword>
<dbReference type="InterPro" id="IPR008584">
    <property type="entry name" value="CXXC_Zn-binding_euk"/>
</dbReference>
<evidence type="ECO:0000313" key="4">
    <source>
        <dbReference type="EMBL" id="GMT10689.1"/>
    </source>
</evidence>
<keyword evidence="2" id="KW-0479">Metal-binding</keyword>
<dbReference type="AlphaFoldDB" id="A0AAV5UY74"/>
<dbReference type="EMBL" id="BTSY01000001">
    <property type="protein sequence ID" value="GMT10689.1"/>
    <property type="molecule type" value="Genomic_DNA"/>
</dbReference>
<evidence type="ECO:0008006" key="6">
    <source>
        <dbReference type="Google" id="ProtNLM"/>
    </source>
</evidence>
<evidence type="ECO:0000256" key="1">
    <source>
        <dbReference type="ARBA" id="ARBA00007818"/>
    </source>
</evidence>
<comment type="caution">
    <text evidence="4">The sequence shown here is derived from an EMBL/GenBank/DDBJ whole genome shotgun (WGS) entry which is preliminary data.</text>
</comment>